<evidence type="ECO:0000256" key="8">
    <source>
        <dbReference type="ARBA" id="ARBA00051875"/>
    </source>
</evidence>
<evidence type="ECO:0000313" key="14">
    <source>
        <dbReference type="Proteomes" id="UP000602087"/>
    </source>
</evidence>
<name>A0A934MB99_9MICO</name>
<evidence type="ECO:0000256" key="12">
    <source>
        <dbReference type="SAM" id="MobiDB-lite"/>
    </source>
</evidence>
<accession>A0A934MB99</accession>
<dbReference type="GO" id="GO:0036222">
    <property type="term" value="F:XTP diphosphatase activity"/>
    <property type="evidence" value="ECO:0007669"/>
    <property type="project" value="UniProtKB-UniRule"/>
</dbReference>
<proteinExistence type="inferred from homology"/>
<feature type="compositionally biased region" description="Pro residues" evidence="12">
    <location>
        <begin position="19"/>
        <end position="29"/>
    </location>
</feature>
<comment type="caution">
    <text evidence="13">The sequence shown here is derived from an EMBL/GenBank/DDBJ whole genome shotgun (WGS) entry which is preliminary data.</text>
</comment>
<dbReference type="GO" id="GO:0046872">
    <property type="term" value="F:metal ion binding"/>
    <property type="evidence" value="ECO:0007669"/>
    <property type="project" value="UniProtKB-KW"/>
</dbReference>
<evidence type="ECO:0000256" key="4">
    <source>
        <dbReference type="ARBA" id="ARBA00022741"/>
    </source>
</evidence>
<keyword evidence="4 10" id="KW-0547">Nucleotide-binding</keyword>
<dbReference type="InterPro" id="IPR029001">
    <property type="entry name" value="ITPase-like_fam"/>
</dbReference>
<feature type="region of interest" description="Disordered" evidence="12">
    <location>
        <begin position="1"/>
        <end position="46"/>
    </location>
</feature>
<keyword evidence="7 10" id="KW-0546">Nucleotide metabolism</keyword>
<comment type="subunit">
    <text evidence="2 10">Homodimer.</text>
</comment>
<feature type="binding site" evidence="10">
    <location>
        <begin position="202"/>
        <end position="205"/>
    </location>
    <ligand>
        <name>substrate</name>
    </ligand>
</feature>
<feature type="binding site" evidence="10">
    <location>
        <position position="225"/>
    </location>
    <ligand>
        <name>substrate</name>
    </ligand>
</feature>
<sequence>MSRAGTTRLSRVPRRSRPSPVPSTSPSPGPSTSSDPSHHPGGPVPRLVLATHNVHKVGELHAILVGSGALADLGAGDVVGADGLGVEAPVEDGLTFADNALIKARALCAVSGLPTVADDSGLTVDVLGGAPGIFSARWAGRHGDDRANLHLLLDQLRDVRPEHRGARFVCAAALVTPWGTEHVETGTLEGSLLTEPRGDGGFGYDPILRPEGHDRTCAELSAVEKNSISHRGQAFRALAPRIADALRR</sequence>
<feature type="binding site" evidence="10">
    <location>
        <position position="119"/>
    </location>
    <ligand>
        <name>Mg(2+)</name>
        <dbReference type="ChEBI" id="CHEBI:18420"/>
    </ligand>
</feature>
<evidence type="ECO:0000256" key="6">
    <source>
        <dbReference type="ARBA" id="ARBA00022842"/>
    </source>
</evidence>
<dbReference type="FunFam" id="3.90.950.10:FF:000001">
    <property type="entry name" value="dITP/XTP pyrophosphatase"/>
    <property type="match status" value="1"/>
</dbReference>
<protein>
    <recommendedName>
        <fullName evidence="10">dITP/XTP pyrophosphatase</fullName>
        <ecNumber evidence="10">3.6.1.66</ecNumber>
    </recommendedName>
    <alternativeName>
        <fullName evidence="10">Non-canonical purine NTP pyrophosphatase</fullName>
    </alternativeName>
    <alternativeName>
        <fullName evidence="10">Non-standard purine NTP pyrophosphatase</fullName>
    </alternativeName>
    <alternativeName>
        <fullName evidence="10">Nucleoside-triphosphate diphosphatase</fullName>
    </alternativeName>
    <alternativeName>
        <fullName evidence="10">Nucleoside-triphosphate pyrophosphatase</fullName>
        <shortName evidence="10">NTPase</shortName>
    </alternativeName>
</protein>
<dbReference type="GO" id="GO:0009117">
    <property type="term" value="P:nucleotide metabolic process"/>
    <property type="evidence" value="ECO:0007669"/>
    <property type="project" value="UniProtKB-KW"/>
</dbReference>
<evidence type="ECO:0000256" key="10">
    <source>
        <dbReference type="HAMAP-Rule" id="MF_01405"/>
    </source>
</evidence>
<dbReference type="CDD" id="cd00515">
    <property type="entry name" value="HAM1"/>
    <property type="match status" value="1"/>
</dbReference>
<evidence type="ECO:0000256" key="3">
    <source>
        <dbReference type="ARBA" id="ARBA00022723"/>
    </source>
</evidence>
<dbReference type="EC" id="3.6.1.66" evidence="10"/>
<keyword evidence="6 10" id="KW-0460">Magnesium</keyword>
<keyword evidence="3 10" id="KW-0479">Metal-binding</keyword>
<feature type="binding site" evidence="10">
    <location>
        <begin position="230"/>
        <end position="231"/>
    </location>
    <ligand>
        <name>substrate</name>
    </ligand>
</feature>
<evidence type="ECO:0000256" key="11">
    <source>
        <dbReference type="RuleBase" id="RU003781"/>
    </source>
</evidence>
<comment type="catalytic activity">
    <reaction evidence="8 10">
        <text>dITP + H2O = dIMP + diphosphate + H(+)</text>
        <dbReference type="Rhea" id="RHEA:28342"/>
        <dbReference type="ChEBI" id="CHEBI:15377"/>
        <dbReference type="ChEBI" id="CHEBI:15378"/>
        <dbReference type="ChEBI" id="CHEBI:33019"/>
        <dbReference type="ChEBI" id="CHEBI:61194"/>
        <dbReference type="ChEBI" id="CHEBI:61382"/>
        <dbReference type="EC" id="3.6.1.66"/>
    </reaction>
</comment>
<dbReference type="NCBIfam" id="TIGR00042">
    <property type="entry name" value="RdgB/HAM1 family non-canonical purine NTP pyrophosphatase"/>
    <property type="match status" value="1"/>
</dbReference>
<comment type="caution">
    <text evidence="10">Lacks conserved residue(s) required for the propagation of feature annotation.</text>
</comment>
<feature type="binding site" evidence="10">
    <location>
        <position position="120"/>
    </location>
    <ligand>
        <name>substrate</name>
    </ligand>
</feature>
<comment type="similarity">
    <text evidence="1 10 11">Belongs to the HAM1 NTPase family.</text>
</comment>
<dbReference type="PANTHER" id="PTHR11067:SF9">
    <property type="entry name" value="INOSINE TRIPHOSPHATE PYROPHOSPHATASE"/>
    <property type="match status" value="1"/>
</dbReference>
<comment type="catalytic activity">
    <reaction evidence="9 10">
        <text>XTP + H2O = XMP + diphosphate + H(+)</text>
        <dbReference type="Rhea" id="RHEA:28610"/>
        <dbReference type="ChEBI" id="CHEBI:15377"/>
        <dbReference type="ChEBI" id="CHEBI:15378"/>
        <dbReference type="ChEBI" id="CHEBI:33019"/>
        <dbReference type="ChEBI" id="CHEBI:57464"/>
        <dbReference type="ChEBI" id="CHEBI:61314"/>
        <dbReference type="EC" id="3.6.1.66"/>
    </reaction>
</comment>
<dbReference type="PANTHER" id="PTHR11067">
    <property type="entry name" value="INOSINE TRIPHOSPHATE PYROPHOSPHATASE/HAM1 PROTEIN"/>
    <property type="match status" value="1"/>
</dbReference>
<dbReference type="AlphaFoldDB" id="A0A934MB99"/>
<dbReference type="GO" id="GO:0017111">
    <property type="term" value="F:ribonucleoside triphosphate phosphatase activity"/>
    <property type="evidence" value="ECO:0007669"/>
    <property type="project" value="InterPro"/>
</dbReference>
<dbReference type="Pfam" id="PF01725">
    <property type="entry name" value="Ham1p_like"/>
    <property type="match status" value="1"/>
</dbReference>
<evidence type="ECO:0000256" key="7">
    <source>
        <dbReference type="ARBA" id="ARBA00023080"/>
    </source>
</evidence>
<evidence type="ECO:0000256" key="1">
    <source>
        <dbReference type="ARBA" id="ARBA00008023"/>
    </source>
</evidence>
<dbReference type="Proteomes" id="UP000602087">
    <property type="component" value="Unassembled WGS sequence"/>
</dbReference>
<dbReference type="InterPro" id="IPR002637">
    <property type="entry name" value="RdgB/HAM1"/>
</dbReference>
<dbReference type="HAMAP" id="MF_01405">
    <property type="entry name" value="Non_canon_purine_NTPase"/>
    <property type="match status" value="1"/>
</dbReference>
<gene>
    <name evidence="13" type="primary">rdgB</name>
    <name evidence="13" type="ORF">JAV76_08735</name>
</gene>
<dbReference type="SUPFAM" id="SSF52972">
    <property type="entry name" value="ITPase-like"/>
    <property type="match status" value="1"/>
</dbReference>
<evidence type="ECO:0000313" key="13">
    <source>
        <dbReference type="EMBL" id="MBI9115091.1"/>
    </source>
</evidence>
<dbReference type="GO" id="GO:0005829">
    <property type="term" value="C:cytosol"/>
    <property type="evidence" value="ECO:0007669"/>
    <property type="project" value="TreeGrafter"/>
</dbReference>
<dbReference type="GO" id="GO:0035870">
    <property type="term" value="F:dITP diphosphatase activity"/>
    <property type="evidence" value="ECO:0007669"/>
    <property type="project" value="UniProtKB-UniRule"/>
</dbReference>
<organism evidence="13 14">
    <name type="scientific">Sanguibacter suaedae</name>
    <dbReference type="NCBI Taxonomy" id="2795737"/>
    <lineage>
        <taxon>Bacteria</taxon>
        <taxon>Bacillati</taxon>
        <taxon>Actinomycetota</taxon>
        <taxon>Actinomycetes</taxon>
        <taxon>Micrococcales</taxon>
        <taxon>Sanguibacteraceae</taxon>
        <taxon>Sanguibacter</taxon>
    </lineage>
</organism>
<dbReference type="InterPro" id="IPR020922">
    <property type="entry name" value="dITP/XTP_pyrophosphatase"/>
</dbReference>
<keyword evidence="14" id="KW-1185">Reference proteome</keyword>
<comment type="catalytic activity">
    <reaction evidence="10">
        <text>ITP + H2O = IMP + diphosphate + H(+)</text>
        <dbReference type="Rhea" id="RHEA:29399"/>
        <dbReference type="ChEBI" id="CHEBI:15377"/>
        <dbReference type="ChEBI" id="CHEBI:15378"/>
        <dbReference type="ChEBI" id="CHEBI:33019"/>
        <dbReference type="ChEBI" id="CHEBI:58053"/>
        <dbReference type="ChEBI" id="CHEBI:61402"/>
        <dbReference type="EC" id="3.6.1.66"/>
    </reaction>
</comment>
<dbReference type="EMBL" id="JAEINH010000006">
    <property type="protein sequence ID" value="MBI9115091.1"/>
    <property type="molecule type" value="Genomic_DNA"/>
</dbReference>
<evidence type="ECO:0000256" key="2">
    <source>
        <dbReference type="ARBA" id="ARBA00011738"/>
    </source>
</evidence>
<feature type="active site" description="Proton acceptor" evidence="10">
    <location>
        <position position="119"/>
    </location>
</feature>
<evidence type="ECO:0000256" key="5">
    <source>
        <dbReference type="ARBA" id="ARBA00022801"/>
    </source>
</evidence>
<evidence type="ECO:0000256" key="9">
    <source>
        <dbReference type="ARBA" id="ARBA00052017"/>
    </source>
</evidence>
<dbReference type="GO" id="GO:0009146">
    <property type="term" value="P:purine nucleoside triphosphate catabolic process"/>
    <property type="evidence" value="ECO:0007669"/>
    <property type="project" value="UniProtKB-UniRule"/>
</dbReference>
<feature type="compositionally biased region" description="Low complexity" evidence="12">
    <location>
        <begin position="30"/>
        <end position="45"/>
    </location>
</feature>
<comment type="cofactor">
    <cofactor evidence="10">
        <name>Mg(2+)</name>
        <dbReference type="ChEBI" id="CHEBI:18420"/>
    </cofactor>
    <text evidence="10">Binds 1 Mg(2+) ion per subunit.</text>
</comment>
<comment type="function">
    <text evidence="10">Pyrophosphatase that catalyzes the hydrolysis of nucleoside triphosphates to their monophosphate derivatives, with a high preference for the non-canonical purine nucleotides XTP (xanthosine triphosphate), dITP (deoxyinosine triphosphate) and ITP. Seems to function as a house-cleaning enzyme that removes non-canonical purine nucleotides from the nucleotide pool, thus preventing their incorporation into DNA/RNA and avoiding chromosomal lesions.</text>
</comment>
<reference evidence="13" key="1">
    <citation type="submission" date="2020-12" db="EMBL/GenBank/DDBJ databases">
        <title>Sanguibacter suaedae sp. nov., isolated from Suaeda aralocaspica.</title>
        <authorList>
            <person name="Ma Q."/>
        </authorList>
    </citation>
    <scope>NUCLEOTIDE SEQUENCE</scope>
    <source>
        <strain evidence="13">YZGR15</strain>
    </source>
</reference>
<dbReference type="GO" id="GO:0036220">
    <property type="term" value="F:ITP diphosphatase activity"/>
    <property type="evidence" value="ECO:0007669"/>
    <property type="project" value="UniProtKB-UniRule"/>
</dbReference>
<feature type="binding site" evidence="10">
    <location>
        <begin position="51"/>
        <end position="56"/>
    </location>
    <ligand>
        <name>substrate</name>
    </ligand>
</feature>
<keyword evidence="5 10" id="KW-0378">Hydrolase</keyword>
<dbReference type="Gene3D" id="3.90.950.10">
    <property type="match status" value="1"/>
</dbReference>
<dbReference type="GO" id="GO:0000166">
    <property type="term" value="F:nucleotide binding"/>
    <property type="evidence" value="ECO:0007669"/>
    <property type="project" value="UniProtKB-KW"/>
</dbReference>